<dbReference type="AlphaFoldDB" id="A0A2M7AXI7"/>
<accession>A0A2M7AXI7</accession>
<dbReference type="Gene3D" id="3.90.550.10">
    <property type="entry name" value="Spore Coat Polysaccharide Biosynthesis Protein SpsA, Chain A"/>
    <property type="match status" value="1"/>
</dbReference>
<dbReference type="InterPro" id="IPR039528">
    <property type="entry name" value="DPM1-like"/>
</dbReference>
<evidence type="ECO:0000313" key="5">
    <source>
        <dbReference type="EMBL" id="PIU75340.1"/>
    </source>
</evidence>
<keyword evidence="3" id="KW-0808">Transferase</keyword>
<dbReference type="Proteomes" id="UP000228775">
    <property type="component" value="Unassembled WGS sequence"/>
</dbReference>
<dbReference type="PANTHER" id="PTHR43398:SF1">
    <property type="entry name" value="DOLICHOL-PHOSPHATE MANNOSYLTRANSFERASE SUBUNIT 1"/>
    <property type="match status" value="1"/>
</dbReference>
<comment type="caution">
    <text evidence="5">The sequence shown here is derived from an EMBL/GenBank/DDBJ whole genome shotgun (WGS) entry which is preliminary data.</text>
</comment>
<reference evidence="6" key="1">
    <citation type="submission" date="2017-09" db="EMBL/GenBank/DDBJ databases">
        <title>Depth-based differentiation of microbial function through sediment-hosted aquifers and enrichment of novel symbionts in the deep terrestrial subsurface.</title>
        <authorList>
            <person name="Probst A.J."/>
            <person name="Ladd B."/>
            <person name="Jarett J.K."/>
            <person name="Geller-Mcgrath D.E."/>
            <person name="Sieber C.M.K."/>
            <person name="Emerson J.B."/>
            <person name="Anantharaman K."/>
            <person name="Thomas B.C."/>
            <person name="Malmstrom R."/>
            <person name="Stieglmeier M."/>
            <person name="Klingl A."/>
            <person name="Woyke T."/>
            <person name="Ryan C.M."/>
            <person name="Banfield J.F."/>
        </authorList>
    </citation>
    <scope>NUCLEOTIDE SEQUENCE [LARGE SCALE GENOMIC DNA]</scope>
</reference>
<evidence type="ECO:0000256" key="3">
    <source>
        <dbReference type="ARBA" id="ARBA00022679"/>
    </source>
</evidence>
<comment type="similarity">
    <text evidence="1">Belongs to the glycosyltransferase 2 family.</text>
</comment>
<dbReference type="InterPro" id="IPR029044">
    <property type="entry name" value="Nucleotide-diphossugar_trans"/>
</dbReference>
<dbReference type="GO" id="GO:0016020">
    <property type="term" value="C:membrane"/>
    <property type="evidence" value="ECO:0007669"/>
    <property type="project" value="GOC"/>
</dbReference>
<protein>
    <recommendedName>
        <fullName evidence="4">Glycosyltransferase 2-like domain-containing protein</fullName>
    </recommendedName>
</protein>
<dbReference type="InterPro" id="IPR001173">
    <property type="entry name" value="Glyco_trans_2-like"/>
</dbReference>
<gene>
    <name evidence="5" type="ORF">COS76_01300</name>
</gene>
<dbReference type="GO" id="GO:0004582">
    <property type="term" value="F:dolichyl-phosphate beta-D-mannosyltransferase activity"/>
    <property type="evidence" value="ECO:0007669"/>
    <property type="project" value="InterPro"/>
</dbReference>
<evidence type="ECO:0000259" key="4">
    <source>
        <dbReference type="Pfam" id="PF00535"/>
    </source>
</evidence>
<dbReference type="SUPFAM" id="SSF53448">
    <property type="entry name" value="Nucleotide-diphospho-sugar transferases"/>
    <property type="match status" value="1"/>
</dbReference>
<dbReference type="PANTHER" id="PTHR43398">
    <property type="entry name" value="DOLICHOL-PHOSPHATE MANNOSYLTRANSFERASE SUBUNIT 1"/>
    <property type="match status" value="1"/>
</dbReference>
<evidence type="ECO:0000256" key="1">
    <source>
        <dbReference type="ARBA" id="ARBA00006739"/>
    </source>
</evidence>
<organism evidence="5 6">
    <name type="scientific">Candidatus Portnoybacteria bacterium CG06_land_8_20_14_3_00_39_12</name>
    <dbReference type="NCBI Taxonomy" id="1974809"/>
    <lineage>
        <taxon>Bacteria</taxon>
        <taxon>Candidatus Portnoyibacteriota</taxon>
    </lineage>
</organism>
<evidence type="ECO:0000256" key="2">
    <source>
        <dbReference type="ARBA" id="ARBA00022676"/>
    </source>
</evidence>
<sequence length="262" mass="29672">MLYIILPIYNEEKSIAVLLKKINKILKAANEPFQIIGLDDGSHDQTAEILNDLQDKIPLKIIAHKINRGLGETARDLFEYAASISQPNDIIIRMDADNTHEPKYISPMISKIKHGYDVVIASRFKKGGGMIGVSKYRSIVSYGANLLMKIFFPIKGVQEYSCGFRAYRASTIKTAIKIFGNDFISLKGMGFTGTVEKLIKLQKTKARITEIPFQLRYDQKNGPSKMVTSLTTIGYLILILKNIYPWGKQAKIWHKRIQNLTF</sequence>
<dbReference type="Pfam" id="PF00535">
    <property type="entry name" value="Glycos_transf_2"/>
    <property type="match status" value="1"/>
</dbReference>
<proteinExistence type="inferred from homology"/>
<name>A0A2M7AXI7_9BACT</name>
<keyword evidence="2" id="KW-0328">Glycosyltransferase</keyword>
<dbReference type="GO" id="GO:0009247">
    <property type="term" value="P:glycolipid biosynthetic process"/>
    <property type="evidence" value="ECO:0007669"/>
    <property type="project" value="TreeGrafter"/>
</dbReference>
<dbReference type="EMBL" id="PEVY01000027">
    <property type="protein sequence ID" value="PIU75340.1"/>
    <property type="molecule type" value="Genomic_DNA"/>
</dbReference>
<evidence type="ECO:0000313" key="6">
    <source>
        <dbReference type="Proteomes" id="UP000228775"/>
    </source>
</evidence>
<feature type="domain" description="Glycosyltransferase 2-like" evidence="4">
    <location>
        <begin position="4"/>
        <end position="169"/>
    </location>
</feature>